<keyword evidence="2" id="KW-1185">Reference proteome</keyword>
<dbReference type="EMBL" id="JAMXMC010000015">
    <property type="protein sequence ID" value="MCO5978982.1"/>
    <property type="molecule type" value="Genomic_DNA"/>
</dbReference>
<accession>A0ABT1BTV0</accession>
<dbReference type="Proteomes" id="UP001204851">
    <property type="component" value="Unassembled WGS sequence"/>
</dbReference>
<protein>
    <submittedName>
        <fullName evidence="1">Uncharacterized protein</fullName>
    </submittedName>
</protein>
<dbReference type="PROSITE" id="PS51257">
    <property type="entry name" value="PROKAR_LIPOPROTEIN"/>
    <property type="match status" value="1"/>
</dbReference>
<dbReference type="RefSeq" id="WP_252771944.1">
    <property type="nucleotide sequence ID" value="NZ_JAMXMC010000015.1"/>
</dbReference>
<name>A0ABT1BTV0_9BURK</name>
<sequence length="218" mass="23807">MRRRALIVSAPLAGAMAGTLGLAGCGREVDRPSWIISAEIGTPHPHVLWVVVAQASVRQPWLPDLSGFSGGQHTTTDIRLQTWQVDLPEGRLRPLRVLPLDEVDDGAPSVFVGEWSTAGLTMTVGWRDRHNVEQHRWWHYPAGRVAAAGKAGHWRPLGQPPALPGPADSAVWARLTASHERGAVDLIIDRGRERVRVLQLNAQGQPVWLPPARPLPLG</sequence>
<organism evidence="1 2">
    <name type="scientific">Ideonella oryzae</name>
    <dbReference type="NCBI Taxonomy" id="2937441"/>
    <lineage>
        <taxon>Bacteria</taxon>
        <taxon>Pseudomonadati</taxon>
        <taxon>Pseudomonadota</taxon>
        <taxon>Betaproteobacteria</taxon>
        <taxon>Burkholderiales</taxon>
        <taxon>Sphaerotilaceae</taxon>
        <taxon>Ideonella</taxon>
    </lineage>
</organism>
<proteinExistence type="predicted"/>
<comment type="caution">
    <text evidence="1">The sequence shown here is derived from an EMBL/GenBank/DDBJ whole genome shotgun (WGS) entry which is preliminary data.</text>
</comment>
<evidence type="ECO:0000313" key="2">
    <source>
        <dbReference type="Proteomes" id="UP001204851"/>
    </source>
</evidence>
<reference evidence="1 2" key="1">
    <citation type="submission" date="2022-06" db="EMBL/GenBank/DDBJ databases">
        <title>Ideonella sp. NS12-5 Genome sequencing and assembly.</title>
        <authorList>
            <person name="Jung Y."/>
        </authorList>
    </citation>
    <scope>NUCLEOTIDE SEQUENCE [LARGE SCALE GENOMIC DNA]</scope>
    <source>
        <strain evidence="1 2">NS12-5</strain>
    </source>
</reference>
<gene>
    <name evidence="1" type="ORF">M0L44_19965</name>
</gene>
<evidence type="ECO:0000313" key="1">
    <source>
        <dbReference type="EMBL" id="MCO5978982.1"/>
    </source>
</evidence>